<dbReference type="AlphaFoldDB" id="A0A0B8QGL3"/>
<dbReference type="EMBL" id="BBSC01000002">
    <property type="protein sequence ID" value="GAM74298.1"/>
    <property type="molecule type" value="Genomic_DNA"/>
</dbReference>
<reference evidence="3 4" key="2">
    <citation type="submission" date="2015-01" db="EMBL/GenBank/DDBJ databases">
        <authorList>
            <consortium name="NBRP consortium"/>
            <person name="Sawabe T."/>
            <person name="Meirelles P."/>
            <person name="Feng G."/>
            <person name="Sayaka M."/>
            <person name="Hattori M."/>
            <person name="Ohkuma M."/>
        </authorList>
    </citation>
    <scope>NUCLEOTIDE SEQUENCE [LARGE SCALE GENOMIC DNA]</scope>
    <source>
        <strain evidence="4">JCM 19241</strain>
    </source>
</reference>
<sequence>MRLLILPLTSVFLWGCGSSSNESSTSNSNPSDTTIPDSGNNETPDVPLPPPSDNEPIPEPDANFAEQMLEAVNAKRATAQICGSTEMPAVPALTWDHSLEAAAYVHSSDMANGDFLSHTGSDGSSPSDRISAQGYTWSAWAENVAAGQFGIDAVMNSWMASEGHCKNIMNANVTQMVQASLKTATLDMVFTGLKRLLGQDN</sequence>
<dbReference type="PANTHER" id="PTHR31157:SF1">
    <property type="entry name" value="SCP DOMAIN-CONTAINING PROTEIN"/>
    <property type="match status" value="1"/>
</dbReference>
<dbReference type="SUPFAM" id="SSF55797">
    <property type="entry name" value="PR-1-like"/>
    <property type="match status" value="1"/>
</dbReference>
<organism evidence="3 4">
    <name type="scientific">Vibrio ishigakensis</name>
    <dbReference type="NCBI Taxonomy" id="1481914"/>
    <lineage>
        <taxon>Bacteria</taxon>
        <taxon>Pseudomonadati</taxon>
        <taxon>Pseudomonadota</taxon>
        <taxon>Gammaproteobacteria</taxon>
        <taxon>Vibrionales</taxon>
        <taxon>Vibrionaceae</taxon>
        <taxon>Vibrio</taxon>
    </lineage>
</organism>
<gene>
    <name evidence="3" type="ORF">JCM19241_5494</name>
</gene>
<reference evidence="3 4" key="1">
    <citation type="submission" date="2015-01" db="EMBL/GenBank/DDBJ databases">
        <title>Vibrio sp. C94 JCM 19241 whole genome shotgun sequence.</title>
        <authorList>
            <person name="Sawabe T."/>
            <person name="Meirelles P."/>
            <person name="Feng G."/>
            <person name="Sayaka M."/>
            <person name="Hattori M."/>
            <person name="Ohkuma M."/>
        </authorList>
    </citation>
    <scope>NUCLEOTIDE SEQUENCE [LARGE SCALE GENOMIC DNA]</scope>
    <source>
        <strain evidence="4">JCM 19241</strain>
    </source>
</reference>
<comment type="caution">
    <text evidence="3">The sequence shown here is derived from an EMBL/GenBank/DDBJ whole genome shotgun (WGS) entry which is preliminary data.</text>
</comment>
<dbReference type="Proteomes" id="UP000031666">
    <property type="component" value="Unassembled WGS sequence"/>
</dbReference>
<feature type="compositionally biased region" description="Low complexity" evidence="1">
    <location>
        <begin position="19"/>
        <end position="34"/>
    </location>
</feature>
<dbReference type="PANTHER" id="PTHR31157">
    <property type="entry name" value="SCP DOMAIN-CONTAINING PROTEIN"/>
    <property type="match status" value="1"/>
</dbReference>
<dbReference type="InterPro" id="IPR035940">
    <property type="entry name" value="CAP_sf"/>
</dbReference>
<dbReference type="CDD" id="cd05379">
    <property type="entry name" value="CAP_bacterial"/>
    <property type="match status" value="1"/>
</dbReference>
<evidence type="ECO:0000256" key="1">
    <source>
        <dbReference type="SAM" id="MobiDB-lite"/>
    </source>
</evidence>
<protein>
    <submittedName>
        <fullName evidence="3">Putative membrane protein</fullName>
    </submittedName>
</protein>
<evidence type="ECO:0000313" key="4">
    <source>
        <dbReference type="Proteomes" id="UP000031666"/>
    </source>
</evidence>
<dbReference type="Pfam" id="PF00188">
    <property type="entry name" value="CAP"/>
    <property type="match status" value="1"/>
</dbReference>
<evidence type="ECO:0000313" key="3">
    <source>
        <dbReference type="EMBL" id="GAM74298.1"/>
    </source>
</evidence>
<dbReference type="InterPro" id="IPR014044">
    <property type="entry name" value="CAP_dom"/>
</dbReference>
<evidence type="ECO:0000259" key="2">
    <source>
        <dbReference type="Pfam" id="PF00188"/>
    </source>
</evidence>
<name>A0A0B8QGL3_9VIBR</name>
<proteinExistence type="predicted"/>
<dbReference type="STRING" id="1481914.JCM19241_5494"/>
<accession>A0A0B8QGL3</accession>
<dbReference type="Gene3D" id="3.40.33.10">
    <property type="entry name" value="CAP"/>
    <property type="match status" value="1"/>
</dbReference>
<feature type="domain" description="SCP" evidence="2">
    <location>
        <begin position="69"/>
        <end position="176"/>
    </location>
</feature>
<feature type="region of interest" description="Disordered" evidence="1">
    <location>
        <begin position="19"/>
        <end position="61"/>
    </location>
</feature>
<feature type="compositionally biased region" description="Pro residues" evidence="1">
    <location>
        <begin position="46"/>
        <end position="59"/>
    </location>
</feature>